<dbReference type="InterPro" id="IPR054098">
    <property type="entry name" value="NGO1945-like_C"/>
</dbReference>
<proteinExistence type="predicted"/>
<dbReference type="AlphaFoldDB" id="A0A7Y5AQI9"/>
<sequence>MQFQQLQQAFIAHIKDPQQPAPQGIEDRRMAIYRELFFNNVLGFVSTAFPVLKSLYTDANWQQLVRRFFIDYQCSSPYFLHIAEHFLHYLQQDYQMQEQAPVFLQELAHYEWAELYLATKQPAQVEIPLAAEQISSSALCLSDLSMLLAYPYAVHSISVDYQPVESGEVQFYLLYRNDADEVKFVLINQLTAALLQTLQQAPGSTLSQLVEQLQPLLPQLSATQLQQGAIALLQDFAAKGVLVSFQAAQNSLP</sequence>
<protein>
    <submittedName>
        <fullName evidence="3">Putative DNA-binding domain-containing protein</fullName>
    </submittedName>
</protein>
<dbReference type="Pfam" id="PF09836">
    <property type="entry name" value="DUF2063"/>
    <property type="match status" value="1"/>
</dbReference>
<feature type="domain" description="NGO1945-like C-terminal" evidence="2">
    <location>
        <begin position="142"/>
        <end position="236"/>
    </location>
</feature>
<evidence type="ECO:0000313" key="3">
    <source>
        <dbReference type="EMBL" id="NRQ42683.1"/>
    </source>
</evidence>
<reference evidence="3 4" key="1">
    <citation type="submission" date="2020-06" db="EMBL/GenBank/DDBJ databases">
        <title>Rheinheimera sp. nov., a marine bacterium isolated from coastal.</title>
        <authorList>
            <person name="Yu Q."/>
            <person name="Qi Y."/>
            <person name="Pu J."/>
        </authorList>
    </citation>
    <scope>NUCLEOTIDE SEQUENCE [LARGE SCALE GENOMIC DNA]</scope>
    <source>
        <strain evidence="3 4">YQF-2</strain>
    </source>
</reference>
<dbReference type="Pfam" id="PF22106">
    <property type="entry name" value="NGO1945_C"/>
    <property type="match status" value="1"/>
</dbReference>
<dbReference type="Proteomes" id="UP000523161">
    <property type="component" value="Unassembled WGS sequence"/>
</dbReference>
<name>A0A7Y5AQI9_9GAMM</name>
<dbReference type="RefSeq" id="WP_173500930.1">
    <property type="nucleotide sequence ID" value="NZ_JABSOD010000007.1"/>
</dbReference>
<dbReference type="EMBL" id="JABSOD010000007">
    <property type="protein sequence ID" value="NRQ42683.1"/>
    <property type="molecule type" value="Genomic_DNA"/>
</dbReference>
<keyword evidence="3" id="KW-0238">DNA-binding</keyword>
<evidence type="ECO:0000259" key="1">
    <source>
        <dbReference type="Pfam" id="PF09836"/>
    </source>
</evidence>
<dbReference type="GO" id="GO:0003677">
    <property type="term" value="F:DNA binding"/>
    <property type="evidence" value="ECO:0007669"/>
    <property type="project" value="UniProtKB-KW"/>
</dbReference>
<accession>A0A7Y5AQI9</accession>
<dbReference type="Gene3D" id="1.10.150.690">
    <property type="entry name" value="DUF2063"/>
    <property type="match status" value="1"/>
</dbReference>
<dbReference type="Gene3D" id="3.90.930.50">
    <property type="match status" value="1"/>
</dbReference>
<dbReference type="InterPro" id="IPR044922">
    <property type="entry name" value="DUF2063_N_sf"/>
</dbReference>
<gene>
    <name evidence="3" type="ORF">HRH59_08900</name>
</gene>
<dbReference type="InterPro" id="IPR018640">
    <property type="entry name" value="DUF2063"/>
</dbReference>
<evidence type="ECO:0000259" key="2">
    <source>
        <dbReference type="Pfam" id="PF22106"/>
    </source>
</evidence>
<organism evidence="3 4">
    <name type="scientific">Rheinheimera lutimaris</name>
    <dbReference type="NCBI Taxonomy" id="2740584"/>
    <lineage>
        <taxon>Bacteria</taxon>
        <taxon>Pseudomonadati</taxon>
        <taxon>Pseudomonadota</taxon>
        <taxon>Gammaproteobacteria</taxon>
        <taxon>Chromatiales</taxon>
        <taxon>Chromatiaceae</taxon>
        <taxon>Rheinheimera</taxon>
    </lineage>
</organism>
<feature type="domain" description="Putative DNA-binding" evidence="1">
    <location>
        <begin position="5"/>
        <end position="90"/>
    </location>
</feature>
<evidence type="ECO:0000313" key="4">
    <source>
        <dbReference type="Proteomes" id="UP000523161"/>
    </source>
</evidence>
<comment type="caution">
    <text evidence="3">The sequence shown here is derived from an EMBL/GenBank/DDBJ whole genome shotgun (WGS) entry which is preliminary data.</text>
</comment>
<keyword evidence="4" id="KW-1185">Reference proteome</keyword>